<name>A0A2N2DXG5_9BACT</name>
<evidence type="ECO:0000313" key="2">
    <source>
        <dbReference type="Proteomes" id="UP000233325"/>
    </source>
</evidence>
<proteinExistence type="predicted"/>
<feature type="non-terminal residue" evidence="1">
    <location>
        <position position="1"/>
    </location>
</feature>
<reference evidence="1 2" key="1">
    <citation type="journal article" date="2017" name="ISME J.">
        <title>Potential for microbial H2 and metal transformations associated with novel bacteria and archaea in deep terrestrial subsurface sediments.</title>
        <authorList>
            <person name="Hernsdorf A.W."/>
            <person name="Amano Y."/>
            <person name="Miyakawa K."/>
            <person name="Ise K."/>
            <person name="Suzuki Y."/>
            <person name="Anantharaman K."/>
            <person name="Probst A."/>
            <person name="Burstein D."/>
            <person name="Thomas B.C."/>
            <person name="Banfield J.F."/>
        </authorList>
    </citation>
    <scope>NUCLEOTIDE SEQUENCE [LARGE SCALE GENOMIC DNA]</scope>
    <source>
        <strain evidence="1">HGW-Falkowbacteria-2</strain>
    </source>
</reference>
<dbReference type="Proteomes" id="UP000233325">
    <property type="component" value="Unassembled WGS sequence"/>
</dbReference>
<protein>
    <submittedName>
        <fullName evidence="1">Uncharacterized protein</fullName>
    </submittedName>
</protein>
<comment type="caution">
    <text evidence="1">The sequence shown here is derived from an EMBL/GenBank/DDBJ whole genome shotgun (WGS) entry which is preliminary data.</text>
</comment>
<organism evidence="1 2">
    <name type="scientific">Candidatus Falkowbacteria bacterium HGW-Falkowbacteria-2</name>
    <dbReference type="NCBI Taxonomy" id="2013769"/>
    <lineage>
        <taxon>Bacteria</taxon>
        <taxon>Candidatus Falkowiibacteriota</taxon>
    </lineage>
</organism>
<dbReference type="EMBL" id="PHAH01000054">
    <property type="protein sequence ID" value="PKM87147.1"/>
    <property type="molecule type" value="Genomic_DNA"/>
</dbReference>
<gene>
    <name evidence="1" type="ORF">CVU83_03335</name>
</gene>
<sequence length="248" mass="28062">LKDMGFFDENGKFNASDRFIAILSGTSRQGNYLNAVWEAIRIYGLLPERDLPGRLDDRTPWEWEDWMNPAAITQEMKDKAKKVLDILQFAYEWVATDPESLKYHLKQAPIQIAAPVCSPWNTTEIIKACTAGAGHSTIIDGFLDKKELKDFDHYNPFAKRLAWNYKIAAALKGIVEVKATKLINKPSMIIYKEQGKPALYVAVGDKLIAFTTDFETYKKDFEAAKIIELASSEFAKFKVAQSVAIKTK</sequence>
<evidence type="ECO:0000313" key="1">
    <source>
        <dbReference type="EMBL" id="PKM87147.1"/>
    </source>
</evidence>
<accession>A0A2N2DXG5</accession>
<dbReference type="AlphaFoldDB" id="A0A2N2DXG5"/>